<organism evidence="1 2">
    <name type="scientific">Comamonas thiooxydans</name>
    <dbReference type="NCBI Taxonomy" id="363952"/>
    <lineage>
        <taxon>Bacteria</taxon>
        <taxon>Pseudomonadati</taxon>
        <taxon>Pseudomonadota</taxon>
        <taxon>Betaproteobacteria</taxon>
        <taxon>Burkholderiales</taxon>
        <taxon>Comamonadaceae</taxon>
        <taxon>Comamonas</taxon>
    </lineage>
</organism>
<dbReference type="EMBL" id="AWTP01000115">
    <property type="protein sequence ID" value="KGH10437.1"/>
    <property type="molecule type" value="Genomic_DNA"/>
</dbReference>
<gene>
    <name evidence="1" type="ORF">P608_15135</name>
</gene>
<evidence type="ECO:0000313" key="2">
    <source>
        <dbReference type="Proteomes" id="UP000029549"/>
    </source>
</evidence>
<name>A0A0E3BW09_9BURK</name>
<evidence type="ECO:0000313" key="1">
    <source>
        <dbReference type="EMBL" id="KGH10437.1"/>
    </source>
</evidence>
<comment type="caution">
    <text evidence="1">The sequence shown here is derived from an EMBL/GenBank/DDBJ whole genome shotgun (WGS) entry which is preliminary data.</text>
</comment>
<protein>
    <submittedName>
        <fullName evidence="1">Transposase IS116</fullName>
    </submittedName>
</protein>
<keyword evidence="2" id="KW-1185">Reference proteome</keyword>
<reference evidence="1 2" key="1">
    <citation type="submission" date="2013-09" db="EMBL/GenBank/DDBJ databases">
        <title>High correlation between genotypes and phenotypes of environmental bacteria Comamonas testosteroni strains.</title>
        <authorList>
            <person name="Liu L."/>
            <person name="Zhu W."/>
            <person name="Xia X."/>
            <person name="Xu B."/>
            <person name="Luo M."/>
            <person name="Wang G."/>
        </authorList>
    </citation>
    <scope>NUCLEOTIDE SEQUENCE [LARGE SCALE GENOMIC DNA]</scope>
    <source>
        <strain evidence="1 2">DF2</strain>
    </source>
</reference>
<accession>A0A0E3BW09</accession>
<dbReference type="Proteomes" id="UP000029549">
    <property type="component" value="Unassembled WGS sequence"/>
</dbReference>
<dbReference type="AlphaFoldDB" id="A0A0E3BW09"/>
<proteinExistence type="predicted"/>
<sequence length="51" mass="5606">MALRTRSGWQKAAVALANKNARILWALMTQERTCEAAHISERPRPTVSAAA</sequence>